<dbReference type="PANTHER" id="PTHR42973">
    <property type="entry name" value="BINDING OXIDOREDUCTASE, PUTATIVE (AFU_ORTHOLOGUE AFUA_1G17690)-RELATED"/>
    <property type="match status" value="1"/>
</dbReference>
<dbReference type="SUPFAM" id="SSF56176">
    <property type="entry name" value="FAD-binding/transporter-associated domain-like"/>
    <property type="match status" value="1"/>
</dbReference>
<dbReference type="InterPro" id="IPR016167">
    <property type="entry name" value="FAD-bd_PCMH_sub1"/>
</dbReference>
<dbReference type="Pfam" id="PF01565">
    <property type="entry name" value="FAD_binding_4"/>
    <property type="match status" value="1"/>
</dbReference>
<reference evidence="8 9" key="1">
    <citation type="journal article" date="2020" name="ISME J.">
        <title>Uncovering the hidden diversity of litter-decomposition mechanisms in mushroom-forming fungi.</title>
        <authorList>
            <person name="Floudas D."/>
            <person name="Bentzer J."/>
            <person name="Ahren D."/>
            <person name="Johansson T."/>
            <person name="Persson P."/>
            <person name="Tunlid A."/>
        </authorList>
    </citation>
    <scope>NUCLEOTIDE SEQUENCE [LARGE SCALE GENOMIC DNA]</scope>
    <source>
        <strain evidence="8 9">CBS 406.79</strain>
    </source>
</reference>
<dbReference type="InterPro" id="IPR016166">
    <property type="entry name" value="FAD-bd_PCMH"/>
</dbReference>
<dbReference type="InterPro" id="IPR050416">
    <property type="entry name" value="FAD-linked_Oxidoreductase"/>
</dbReference>
<keyword evidence="9" id="KW-1185">Reference proteome</keyword>
<organism evidence="8 9">
    <name type="scientific">Collybiopsis confluens</name>
    <dbReference type="NCBI Taxonomy" id="2823264"/>
    <lineage>
        <taxon>Eukaryota</taxon>
        <taxon>Fungi</taxon>
        <taxon>Dikarya</taxon>
        <taxon>Basidiomycota</taxon>
        <taxon>Agaricomycotina</taxon>
        <taxon>Agaricomycetes</taxon>
        <taxon>Agaricomycetidae</taxon>
        <taxon>Agaricales</taxon>
        <taxon>Marasmiineae</taxon>
        <taxon>Omphalotaceae</taxon>
        <taxon>Collybiopsis</taxon>
    </lineage>
</organism>
<comment type="similarity">
    <text evidence="1">Belongs to the oxygen-dependent FAD-linked oxidoreductase family.</text>
</comment>
<gene>
    <name evidence="8" type="ORF">D9757_012773</name>
</gene>
<accession>A0A8H5GKN1</accession>
<evidence type="ECO:0000256" key="6">
    <source>
        <dbReference type="SAM" id="SignalP"/>
    </source>
</evidence>
<evidence type="ECO:0000256" key="1">
    <source>
        <dbReference type="ARBA" id="ARBA00005466"/>
    </source>
</evidence>
<evidence type="ECO:0000313" key="9">
    <source>
        <dbReference type="Proteomes" id="UP000518752"/>
    </source>
</evidence>
<dbReference type="PANTHER" id="PTHR42973:SF53">
    <property type="entry name" value="FAD-BINDING PCMH-TYPE DOMAIN-CONTAINING PROTEIN-RELATED"/>
    <property type="match status" value="1"/>
</dbReference>
<keyword evidence="6" id="KW-0732">Signal</keyword>
<dbReference type="GO" id="GO:0016491">
    <property type="term" value="F:oxidoreductase activity"/>
    <property type="evidence" value="ECO:0007669"/>
    <property type="project" value="UniProtKB-KW"/>
</dbReference>
<dbReference type="Gene3D" id="3.30.465.10">
    <property type="match status" value="1"/>
</dbReference>
<feature type="signal peptide" evidence="6">
    <location>
        <begin position="1"/>
        <end position="27"/>
    </location>
</feature>
<dbReference type="InterPro" id="IPR036318">
    <property type="entry name" value="FAD-bd_PCMH-like_sf"/>
</dbReference>
<evidence type="ECO:0000256" key="2">
    <source>
        <dbReference type="ARBA" id="ARBA00022630"/>
    </source>
</evidence>
<dbReference type="Gene3D" id="3.30.43.10">
    <property type="entry name" value="Uridine Diphospho-n-acetylenolpyruvylglucosamine Reductase, domain 2"/>
    <property type="match status" value="1"/>
</dbReference>
<sequence>MMMKVPWIPAPFATCSFVLSLVLRARSQNYGVIAQQTTFESLRVRAEECCNRLKAILPPSRVFFASDPSYQTQQSSYYSASQGSLTPTCRVSPRSADEVSKILEMATREEEEEEEEEERQGEDGGGCHFAVRTGGHMSWSGASNIGLEGFTIDLQGLMLETEEGQGQGEERGSDVRAKLSKDNKVVSISAGARWRDVYSVLKPENLTTVGGRVGDVGVSGFLLGGGIGFLSAEHGFGSDSVVNYEVVLSNGSIVHANSASHPSLYWALKMGSTNYGIVTRFDMMTYAQGPVWGGSQFYFIEQAPKLLDKLVKFTEKLDSDPKAFWGLSMAWNPATKDYMIWTLQTYLKPEPYPSPLWDDFAVMVKDTTTEPLVDMMGIKNLVDITEEFQDADPGKHGRSRWLSMTYRPNARFHLDLHTKGIELFEPYHDHPGVHWAVSIQPIPKRFASGRASLTNGGNPSCLQEGNGDLWVMLITTDWLDPADDEVMNSNAETLLKWAEDEARRRGLFHSFIYPNYASGSQSVIERSTDPEALRKIQEIKRVYDPNRILDKLWHGGFKIPLDTNEEEEEVKDWIYDTSRTEL</sequence>
<feature type="region of interest" description="Disordered" evidence="5">
    <location>
        <begin position="106"/>
        <end position="128"/>
    </location>
</feature>
<dbReference type="PROSITE" id="PS51387">
    <property type="entry name" value="FAD_PCMH"/>
    <property type="match status" value="1"/>
</dbReference>
<dbReference type="EMBL" id="JAACJN010000150">
    <property type="protein sequence ID" value="KAF5366672.1"/>
    <property type="molecule type" value="Genomic_DNA"/>
</dbReference>
<dbReference type="AlphaFoldDB" id="A0A8H5GKN1"/>
<dbReference type="GO" id="GO:0071949">
    <property type="term" value="F:FAD binding"/>
    <property type="evidence" value="ECO:0007669"/>
    <property type="project" value="InterPro"/>
</dbReference>
<feature type="domain" description="FAD-binding PCMH-type" evidence="7">
    <location>
        <begin position="83"/>
        <end position="288"/>
    </location>
</feature>
<dbReference type="OrthoDB" id="2151789at2759"/>
<protein>
    <recommendedName>
        <fullName evidence="7">FAD-binding PCMH-type domain-containing protein</fullName>
    </recommendedName>
</protein>
<proteinExistence type="inferred from homology"/>
<evidence type="ECO:0000256" key="5">
    <source>
        <dbReference type="SAM" id="MobiDB-lite"/>
    </source>
</evidence>
<keyword evidence="3" id="KW-0274">FAD</keyword>
<evidence type="ECO:0000256" key="3">
    <source>
        <dbReference type="ARBA" id="ARBA00022827"/>
    </source>
</evidence>
<comment type="caution">
    <text evidence="8">The sequence shown here is derived from an EMBL/GenBank/DDBJ whole genome shotgun (WGS) entry which is preliminary data.</text>
</comment>
<evidence type="ECO:0000313" key="8">
    <source>
        <dbReference type="EMBL" id="KAF5366672.1"/>
    </source>
</evidence>
<dbReference type="InterPro" id="IPR016169">
    <property type="entry name" value="FAD-bd_PCMH_sub2"/>
</dbReference>
<keyword evidence="4" id="KW-0560">Oxidoreductase</keyword>
<dbReference type="Proteomes" id="UP000518752">
    <property type="component" value="Unassembled WGS sequence"/>
</dbReference>
<dbReference type="InterPro" id="IPR006094">
    <property type="entry name" value="Oxid_FAD_bind_N"/>
</dbReference>
<feature type="chain" id="PRO_5034104692" description="FAD-binding PCMH-type domain-containing protein" evidence="6">
    <location>
        <begin position="28"/>
        <end position="582"/>
    </location>
</feature>
<evidence type="ECO:0000256" key="4">
    <source>
        <dbReference type="ARBA" id="ARBA00023002"/>
    </source>
</evidence>
<keyword evidence="2" id="KW-0285">Flavoprotein</keyword>
<dbReference type="Gene3D" id="3.40.462.20">
    <property type="match status" value="1"/>
</dbReference>
<name>A0A8H5GKN1_9AGAR</name>
<feature type="compositionally biased region" description="Acidic residues" evidence="5">
    <location>
        <begin position="109"/>
        <end position="120"/>
    </location>
</feature>
<evidence type="ECO:0000259" key="7">
    <source>
        <dbReference type="PROSITE" id="PS51387"/>
    </source>
</evidence>